<evidence type="ECO:0000256" key="1">
    <source>
        <dbReference type="ARBA" id="ARBA00022729"/>
    </source>
</evidence>
<dbReference type="CDD" id="cd00096">
    <property type="entry name" value="Ig"/>
    <property type="match status" value="1"/>
</dbReference>
<protein>
    <recommendedName>
        <fullName evidence="3">Ig-like domain-containing protein</fullName>
    </recommendedName>
</protein>
<dbReference type="PROSITE" id="PS50835">
    <property type="entry name" value="IG_LIKE"/>
    <property type="match status" value="2"/>
</dbReference>
<evidence type="ECO:0000313" key="4">
    <source>
        <dbReference type="EMBL" id="VDI24647.1"/>
    </source>
</evidence>
<dbReference type="EMBL" id="UYJE01004053">
    <property type="protein sequence ID" value="VDI24647.1"/>
    <property type="molecule type" value="Genomic_DNA"/>
</dbReference>
<dbReference type="InterPro" id="IPR013783">
    <property type="entry name" value="Ig-like_fold"/>
</dbReference>
<proteinExistence type="predicted"/>
<dbReference type="SUPFAM" id="SSF48726">
    <property type="entry name" value="Immunoglobulin"/>
    <property type="match status" value="2"/>
</dbReference>
<dbReference type="Pfam" id="PF13927">
    <property type="entry name" value="Ig_3"/>
    <property type="match status" value="2"/>
</dbReference>
<dbReference type="SMART" id="SM00409">
    <property type="entry name" value="IG"/>
    <property type="match status" value="2"/>
</dbReference>
<evidence type="ECO:0000313" key="5">
    <source>
        <dbReference type="Proteomes" id="UP000596742"/>
    </source>
</evidence>
<evidence type="ECO:0000256" key="2">
    <source>
        <dbReference type="ARBA" id="ARBA00023157"/>
    </source>
</evidence>
<dbReference type="AlphaFoldDB" id="A0A8B6DSV3"/>
<sequence>MKSLNYKVDYFSAIKLVCTIIGGPSLKSISWYRTSLNNNTKSIVIDGSKYKRSTIKDPSLEIVNVNENDAGFYFCEAMFSRHNKLRGDAVSVIVQGIKIVKENYEVDCGKAVTLECVLIGISTSKTVCWHRTKENNKMDDIIIDGSKYMGSSVTNPSLIIADVNENDSGFYFCTAKVKGRELTGKRVSVSVQGILILFE</sequence>
<dbReference type="GO" id="GO:0005886">
    <property type="term" value="C:plasma membrane"/>
    <property type="evidence" value="ECO:0007669"/>
    <property type="project" value="TreeGrafter"/>
</dbReference>
<dbReference type="Proteomes" id="UP000596742">
    <property type="component" value="Unassembled WGS sequence"/>
</dbReference>
<name>A0A8B6DSV3_MYTGA</name>
<keyword evidence="2" id="KW-1015">Disulfide bond</keyword>
<organism evidence="4 5">
    <name type="scientific">Mytilus galloprovincialis</name>
    <name type="common">Mediterranean mussel</name>
    <dbReference type="NCBI Taxonomy" id="29158"/>
    <lineage>
        <taxon>Eukaryota</taxon>
        <taxon>Metazoa</taxon>
        <taxon>Spiralia</taxon>
        <taxon>Lophotrochozoa</taxon>
        <taxon>Mollusca</taxon>
        <taxon>Bivalvia</taxon>
        <taxon>Autobranchia</taxon>
        <taxon>Pteriomorphia</taxon>
        <taxon>Mytilida</taxon>
        <taxon>Mytiloidea</taxon>
        <taxon>Mytilidae</taxon>
        <taxon>Mytilinae</taxon>
        <taxon>Mytilus</taxon>
    </lineage>
</organism>
<accession>A0A8B6DSV3</accession>
<gene>
    <name evidence="4" type="ORF">MGAL_10B067055</name>
</gene>
<dbReference type="InterPro" id="IPR050958">
    <property type="entry name" value="Cell_Adh-Cytoskel_Orgn"/>
</dbReference>
<dbReference type="Gene3D" id="2.60.40.10">
    <property type="entry name" value="Immunoglobulins"/>
    <property type="match status" value="2"/>
</dbReference>
<dbReference type="InterPro" id="IPR036179">
    <property type="entry name" value="Ig-like_dom_sf"/>
</dbReference>
<feature type="domain" description="Ig-like" evidence="3">
    <location>
        <begin position="1"/>
        <end position="91"/>
    </location>
</feature>
<comment type="caution">
    <text evidence="4">The sequence shown here is derived from an EMBL/GenBank/DDBJ whole genome shotgun (WGS) entry which is preliminary data.</text>
</comment>
<reference evidence="4" key="1">
    <citation type="submission" date="2018-11" db="EMBL/GenBank/DDBJ databases">
        <authorList>
            <person name="Alioto T."/>
            <person name="Alioto T."/>
        </authorList>
    </citation>
    <scope>NUCLEOTIDE SEQUENCE</scope>
</reference>
<evidence type="ECO:0000259" key="3">
    <source>
        <dbReference type="PROSITE" id="PS50835"/>
    </source>
</evidence>
<dbReference type="PANTHER" id="PTHR45080:SF8">
    <property type="entry name" value="IG-LIKE DOMAIN-CONTAINING PROTEIN"/>
    <property type="match status" value="1"/>
</dbReference>
<dbReference type="GO" id="GO:0007156">
    <property type="term" value="P:homophilic cell adhesion via plasma membrane adhesion molecules"/>
    <property type="evidence" value="ECO:0007669"/>
    <property type="project" value="TreeGrafter"/>
</dbReference>
<keyword evidence="5" id="KW-1185">Reference proteome</keyword>
<feature type="domain" description="Ig-like" evidence="3">
    <location>
        <begin position="95"/>
        <end position="190"/>
    </location>
</feature>
<dbReference type="PANTHER" id="PTHR45080">
    <property type="entry name" value="CONTACTIN 5"/>
    <property type="match status" value="1"/>
</dbReference>
<dbReference type="OrthoDB" id="6129563at2759"/>
<keyword evidence="1" id="KW-0732">Signal</keyword>
<dbReference type="InterPro" id="IPR003599">
    <property type="entry name" value="Ig_sub"/>
</dbReference>
<dbReference type="InterPro" id="IPR007110">
    <property type="entry name" value="Ig-like_dom"/>
</dbReference>